<keyword evidence="7" id="KW-0418">Kinase</keyword>
<comment type="subcellular location">
    <subcellularLocation>
        <location evidence="2">Membrane</location>
    </subcellularLocation>
</comment>
<evidence type="ECO:0000259" key="13">
    <source>
        <dbReference type="PROSITE" id="PS50885"/>
    </source>
</evidence>
<dbReference type="PANTHER" id="PTHR45436">
    <property type="entry name" value="SENSOR HISTIDINE KINASE YKOH"/>
    <property type="match status" value="1"/>
</dbReference>
<evidence type="ECO:0000313" key="15">
    <source>
        <dbReference type="Proteomes" id="UP000319931"/>
    </source>
</evidence>
<dbReference type="EC" id="2.7.13.3" evidence="3"/>
<dbReference type="GO" id="GO:0016020">
    <property type="term" value="C:membrane"/>
    <property type="evidence" value="ECO:0007669"/>
    <property type="project" value="UniProtKB-SubCell"/>
</dbReference>
<dbReference type="Pfam" id="PF00672">
    <property type="entry name" value="HAMP"/>
    <property type="match status" value="1"/>
</dbReference>
<keyword evidence="6 11" id="KW-0812">Transmembrane</keyword>
<evidence type="ECO:0000259" key="12">
    <source>
        <dbReference type="PROSITE" id="PS50109"/>
    </source>
</evidence>
<evidence type="ECO:0000256" key="3">
    <source>
        <dbReference type="ARBA" id="ARBA00012438"/>
    </source>
</evidence>
<protein>
    <recommendedName>
        <fullName evidence="3">histidine kinase</fullName>
        <ecNumber evidence="3">2.7.13.3</ecNumber>
    </recommendedName>
</protein>
<dbReference type="InterPro" id="IPR005467">
    <property type="entry name" value="His_kinase_dom"/>
</dbReference>
<keyword evidence="10 11" id="KW-0472">Membrane</keyword>
<dbReference type="SUPFAM" id="SSF47384">
    <property type="entry name" value="Homodimeric domain of signal transducing histidine kinase"/>
    <property type="match status" value="1"/>
</dbReference>
<dbReference type="PROSITE" id="PS50885">
    <property type="entry name" value="HAMP"/>
    <property type="match status" value="1"/>
</dbReference>
<evidence type="ECO:0000256" key="7">
    <source>
        <dbReference type="ARBA" id="ARBA00022777"/>
    </source>
</evidence>
<dbReference type="EMBL" id="RCZC01000002">
    <property type="protein sequence ID" value="TPG55227.1"/>
    <property type="molecule type" value="Genomic_DNA"/>
</dbReference>
<dbReference type="InterPro" id="IPR004358">
    <property type="entry name" value="Sig_transdc_His_kin-like_C"/>
</dbReference>
<keyword evidence="15" id="KW-1185">Reference proteome</keyword>
<dbReference type="Proteomes" id="UP000319931">
    <property type="component" value="Unassembled WGS sequence"/>
</dbReference>
<dbReference type="PANTHER" id="PTHR45436:SF5">
    <property type="entry name" value="SENSOR HISTIDINE KINASE TRCS"/>
    <property type="match status" value="1"/>
</dbReference>
<dbReference type="Gene3D" id="6.10.340.10">
    <property type="match status" value="1"/>
</dbReference>
<dbReference type="PRINTS" id="PR00344">
    <property type="entry name" value="BCTRLSENSOR"/>
</dbReference>
<dbReference type="SUPFAM" id="SSF158472">
    <property type="entry name" value="HAMP domain-like"/>
    <property type="match status" value="1"/>
</dbReference>
<dbReference type="InterPro" id="IPR003661">
    <property type="entry name" value="HisK_dim/P_dom"/>
</dbReference>
<evidence type="ECO:0000256" key="1">
    <source>
        <dbReference type="ARBA" id="ARBA00000085"/>
    </source>
</evidence>
<reference evidence="14 15" key="1">
    <citation type="journal article" date="2019" name="Environ. Microbiol.">
        <title>Species interactions and distinct microbial communities in high Arctic permafrost affected cryosols are associated with the CH4 and CO2 gas fluxes.</title>
        <authorList>
            <person name="Altshuler I."/>
            <person name="Hamel J."/>
            <person name="Turney S."/>
            <person name="Magnuson E."/>
            <person name="Levesque R."/>
            <person name="Greer C."/>
            <person name="Whyte L.G."/>
        </authorList>
    </citation>
    <scope>NUCLEOTIDE SEQUENCE [LARGE SCALE GENOMIC DNA]</scope>
    <source>
        <strain evidence="14 15">E6.1</strain>
    </source>
</reference>
<dbReference type="OrthoDB" id="9805942at2"/>
<dbReference type="SMART" id="SM00388">
    <property type="entry name" value="HisKA"/>
    <property type="match status" value="1"/>
</dbReference>
<dbReference type="InterPro" id="IPR036890">
    <property type="entry name" value="HATPase_C_sf"/>
</dbReference>
<evidence type="ECO:0000256" key="11">
    <source>
        <dbReference type="SAM" id="Phobius"/>
    </source>
</evidence>
<dbReference type="InterPro" id="IPR003594">
    <property type="entry name" value="HATPase_dom"/>
</dbReference>
<dbReference type="Pfam" id="PF00512">
    <property type="entry name" value="HisKA"/>
    <property type="match status" value="1"/>
</dbReference>
<feature type="transmembrane region" description="Helical" evidence="11">
    <location>
        <begin position="27"/>
        <end position="45"/>
    </location>
</feature>
<comment type="catalytic activity">
    <reaction evidence="1">
        <text>ATP + protein L-histidine = ADP + protein N-phospho-L-histidine.</text>
        <dbReference type="EC" id="2.7.13.3"/>
    </reaction>
</comment>
<dbReference type="SUPFAM" id="SSF55874">
    <property type="entry name" value="ATPase domain of HSP90 chaperone/DNA topoisomerase II/histidine kinase"/>
    <property type="match status" value="1"/>
</dbReference>
<evidence type="ECO:0000256" key="4">
    <source>
        <dbReference type="ARBA" id="ARBA00022553"/>
    </source>
</evidence>
<evidence type="ECO:0000256" key="10">
    <source>
        <dbReference type="ARBA" id="ARBA00023136"/>
    </source>
</evidence>
<dbReference type="InterPro" id="IPR036097">
    <property type="entry name" value="HisK_dim/P_sf"/>
</dbReference>
<comment type="caution">
    <text evidence="14">The sequence shown here is derived from an EMBL/GenBank/DDBJ whole genome shotgun (WGS) entry which is preliminary data.</text>
</comment>
<dbReference type="InterPro" id="IPR025908">
    <property type="entry name" value="Sensor_TM1"/>
</dbReference>
<accession>A0A502FZZ9</accession>
<feature type="domain" description="Histidine kinase" evidence="12">
    <location>
        <begin position="299"/>
        <end position="522"/>
    </location>
</feature>
<dbReference type="Gene3D" id="1.10.287.130">
    <property type="match status" value="1"/>
</dbReference>
<dbReference type="InterPro" id="IPR050428">
    <property type="entry name" value="TCS_sensor_his_kinase"/>
</dbReference>
<keyword evidence="5" id="KW-0808">Transferase</keyword>
<dbReference type="Pfam" id="PF02518">
    <property type="entry name" value="HATPase_c"/>
    <property type="match status" value="1"/>
</dbReference>
<evidence type="ECO:0000256" key="5">
    <source>
        <dbReference type="ARBA" id="ARBA00022679"/>
    </source>
</evidence>
<dbReference type="Pfam" id="PF13755">
    <property type="entry name" value="Sensor_TM1"/>
    <property type="match status" value="1"/>
</dbReference>
<dbReference type="SMART" id="SM00304">
    <property type="entry name" value="HAMP"/>
    <property type="match status" value="1"/>
</dbReference>
<evidence type="ECO:0000313" key="14">
    <source>
        <dbReference type="EMBL" id="TPG55227.1"/>
    </source>
</evidence>
<dbReference type="SMART" id="SM00387">
    <property type="entry name" value="HATPase_c"/>
    <property type="match status" value="1"/>
</dbReference>
<feature type="domain" description="HAMP" evidence="13">
    <location>
        <begin position="236"/>
        <end position="291"/>
    </location>
</feature>
<evidence type="ECO:0000256" key="9">
    <source>
        <dbReference type="ARBA" id="ARBA00023012"/>
    </source>
</evidence>
<evidence type="ECO:0000256" key="2">
    <source>
        <dbReference type="ARBA" id="ARBA00004370"/>
    </source>
</evidence>
<dbReference type="CDD" id="cd06225">
    <property type="entry name" value="HAMP"/>
    <property type="match status" value="1"/>
</dbReference>
<evidence type="ECO:0000256" key="8">
    <source>
        <dbReference type="ARBA" id="ARBA00022989"/>
    </source>
</evidence>
<feature type="transmembrane region" description="Helical" evidence="11">
    <location>
        <begin position="216"/>
        <end position="235"/>
    </location>
</feature>
<dbReference type="Gene3D" id="3.30.565.10">
    <property type="entry name" value="Histidine kinase-like ATPase, C-terminal domain"/>
    <property type="match status" value="1"/>
</dbReference>
<organism evidence="14 15">
    <name type="scientific">Sphingomonas glacialis</name>
    <dbReference type="NCBI Taxonomy" id="658225"/>
    <lineage>
        <taxon>Bacteria</taxon>
        <taxon>Pseudomonadati</taxon>
        <taxon>Pseudomonadota</taxon>
        <taxon>Alphaproteobacteria</taxon>
        <taxon>Sphingomonadales</taxon>
        <taxon>Sphingomonadaceae</taxon>
        <taxon>Sphingomonas</taxon>
    </lineage>
</organism>
<sequence length="525" mass="57837">MRPDPGDEDARALSLRWSARVSLTPRILFVNVFALAMLAGGFFYLDSYRSRIVDGRVTQSIREARLIAEAIVAVPTAQRPDLAVKLARDMGSWVRIYDAEAKLVIDTRGLGLRNFVLQDPDKQDWRQAAARFLDAGIDTVVGTPRAPLYRERSNGLAWPDVRTVRSAPTVAATVWRAPDRTPVITAASPMPGGSVVMTTFNARDITQTVRVERFRLSIVLFVVAIVSVLLSLFLARTIVRPLRRLAWSAVRVRMGRAREVVVPRLPERRDEIGMLARALSDMSLALRARIDAIEAFAADVTHEMKNPLASLRSAVEGLALVKDPDLQERLLAIVRDDVHRLDRLITDIAEASRLDAQLSRAKFEPVDLGAMIAALIGSREARGVERGIRLQFDRRSAGFPLKPLVVLGEGARLERVLENVIENAISFSPDGGLIRIVARHDHDMLLIAIEDEGPGVPEEAREQVFQRFQSLRPAGEAFGKHSGLGLAIARTIVDAHHGSIVATERDDRASGARFVIHLPAAAPDA</sequence>
<keyword evidence="9" id="KW-0902">Two-component regulatory system</keyword>
<gene>
    <name evidence="14" type="ORF">EAH76_04430</name>
</gene>
<dbReference type="GO" id="GO:0000155">
    <property type="term" value="F:phosphorelay sensor kinase activity"/>
    <property type="evidence" value="ECO:0007669"/>
    <property type="project" value="InterPro"/>
</dbReference>
<dbReference type="AlphaFoldDB" id="A0A502FZZ9"/>
<keyword evidence="4" id="KW-0597">Phosphoprotein</keyword>
<evidence type="ECO:0000256" key="6">
    <source>
        <dbReference type="ARBA" id="ARBA00022692"/>
    </source>
</evidence>
<proteinExistence type="predicted"/>
<dbReference type="PROSITE" id="PS50109">
    <property type="entry name" value="HIS_KIN"/>
    <property type="match status" value="1"/>
</dbReference>
<dbReference type="InterPro" id="IPR003660">
    <property type="entry name" value="HAMP_dom"/>
</dbReference>
<keyword evidence="8 11" id="KW-1133">Transmembrane helix</keyword>
<dbReference type="CDD" id="cd00082">
    <property type="entry name" value="HisKA"/>
    <property type="match status" value="1"/>
</dbReference>
<name>A0A502FZZ9_9SPHN</name>